<dbReference type="Gene3D" id="3.60.15.10">
    <property type="entry name" value="Ribonuclease Z/Hydroxyacylglutathione hydrolase-like"/>
    <property type="match status" value="1"/>
</dbReference>
<dbReference type="InterPro" id="IPR036866">
    <property type="entry name" value="RibonucZ/Hydroxyglut_hydro"/>
</dbReference>
<dbReference type="Proteomes" id="UP000230232">
    <property type="component" value="Unassembled WGS sequence"/>
</dbReference>
<dbReference type="AlphaFoldDB" id="A0A2H0R4H3"/>
<evidence type="ECO:0000259" key="2">
    <source>
        <dbReference type="SMART" id="SM00849"/>
    </source>
</evidence>
<dbReference type="SUPFAM" id="SSF56281">
    <property type="entry name" value="Metallo-hydrolase/oxidoreductase"/>
    <property type="match status" value="1"/>
</dbReference>
<dbReference type="GO" id="GO:0004521">
    <property type="term" value="F:RNA endonuclease activity"/>
    <property type="evidence" value="ECO:0007669"/>
    <property type="project" value="TreeGrafter"/>
</dbReference>
<dbReference type="PANTHER" id="PTHR11203:SF37">
    <property type="entry name" value="INTEGRATOR COMPLEX SUBUNIT 11"/>
    <property type="match status" value="1"/>
</dbReference>
<dbReference type="InterPro" id="IPR011108">
    <property type="entry name" value="RMMBL"/>
</dbReference>
<evidence type="ECO:0000313" key="4">
    <source>
        <dbReference type="EMBL" id="PIR41413.1"/>
    </source>
</evidence>
<dbReference type="Pfam" id="PF00753">
    <property type="entry name" value="Lactamase_B"/>
    <property type="match status" value="1"/>
</dbReference>
<evidence type="ECO:0000256" key="1">
    <source>
        <dbReference type="ARBA" id="ARBA00022801"/>
    </source>
</evidence>
<dbReference type="InterPro" id="IPR001279">
    <property type="entry name" value="Metallo-B-lactamas"/>
</dbReference>
<gene>
    <name evidence="4" type="ORF">COV31_00890</name>
</gene>
<feature type="domain" description="Metallo-beta-lactamase" evidence="2">
    <location>
        <begin position="13"/>
        <end position="226"/>
    </location>
</feature>
<keyword evidence="1 4" id="KW-0378">Hydrolase</keyword>
<dbReference type="PANTHER" id="PTHR11203">
    <property type="entry name" value="CLEAVAGE AND POLYADENYLATION SPECIFICITY FACTOR FAMILY MEMBER"/>
    <property type="match status" value="1"/>
</dbReference>
<dbReference type="GO" id="GO:0016787">
    <property type="term" value="F:hydrolase activity"/>
    <property type="evidence" value="ECO:0007669"/>
    <property type="project" value="UniProtKB-KW"/>
</dbReference>
<organism evidence="4 5">
    <name type="scientific">Candidatus Yanofskybacteria bacterium CG10_big_fil_rev_8_21_14_0_10_46_23</name>
    <dbReference type="NCBI Taxonomy" id="1975098"/>
    <lineage>
        <taxon>Bacteria</taxon>
        <taxon>Candidatus Yanofskyibacteriota</taxon>
    </lineage>
</organism>
<name>A0A2H0R4H3_9BACT</name>
<sequence>MKISFWGGAQSVTGANYLVESGQTKIIIDCGLFQGSKFAEELNYQKFNYNPAELQAVFVTHAHTDHMGRLPKLFKEGFRGEVFATEPTAGMIAVALPDNLSLMKDEARRDNHPPLYDQEDVTGILTLFRPQKYYEPIKISEDMTVTLFNAGHVLGSAIIEVIAEGKKLYFTGDLGNPPMPLLPQPDNLFEADYVVMESAYGDRLHEDRESRRNILEDAIEDVFKRKGTLMIPSFAIERTQEILFDLNGLVENDRIPRLPIFIDSPLAIKITEEYKKYQAYFNEVALDLIKAGDEIFDFPQLKMTRSPAESKAINKVPGPKVVIAGSGMSTGGRILHHEKMYLDDPNSIILFVGYQVKNSLGRRILDGEKEVKIFGEHIFVKAEVRSVSGYSAHADQSQLAHWLMHVNEKKTVKRAFIVQGDEEASQSLAVHLRDKLLIDTVVPKPGESFELD</sequence>
<dbReference type="Gene3D" id="3.40.50.10890">
    <property type="match status" value="1"/>
</dbReference>
<dbReference type="CDD" id="cd16295">
    <property type="entry name" value="TTHA0252-CPSF-like_MBL-fold"/>
    <property type="match status" value="1"/>
</dbReference>
<evidence type="ECO:0000259" key="3">
    <source>
        <dbReference type="SMART" id="SM01027"/>
    </source>
</evidence>
<proteinExistence type="predicted"/>
<dbReference type="Pfam" id="PF10996">
    <property type="entry name" value="Beta-Casp"/>
    <property type="match status" value="1"/>
</dbReference>
<evidence type="ECO:0000313" key="5">
    <source>
        <dbReference type="Proteomes" id="UP000230232"/>
    </source>
</evidence>
<protein>
    <submittedName>
        <fullName evidence="4">MBL fold hydrolase</fullName>
    </submittedName>
</protein>
<dbReference type="SMART" id="SM00849">
    <property type="entry name" value="Lactamase_B"/>
    <property type="match status" value="1"/>
</dbReference>
<accession>A0A2H0R4H3</accession>
<dbReference type="InterPro" id="IPR022712">
    <property type="entry name" value="Beta_Casp"/>
</dbReference>
<dbReference type="EMBL" id="PCXO01000005">
    <property type="protein sequence ID" value="PIR41413.1"/>
    <property type="molecule type" value="Genomic_DNA"/>
</dbReference>
<reference evidence="4 5" key="1">
    <citation type="submission" date="2017-09" db="EMBL/GenBank/DDBJ databases">
        <title>Depth-based differentiation of microbial function through sediment-hosted aquifers and enrichment of novel symbionts in the deep terrestrial subsurface.</title>
        <authorList>
            <person name="Probst A.J."/>
            <person name="Ladd B."/>
            <person name="Jarett J.K."/>
            <person name="Geller-Mcgrath D.E."/>
            <person name="Sieber C.M."/>
            <person name="Emerson J.B."/>
            <person name="Anantharaman K."/>
            <person name="Thomas B.C."/>
            <person name="Malmstrom R."/>
            <person name="Stieglmeier M."/>
            <person name="Klingl A."/>
            <person name="Woyke T."/>
            <person name="Ryan C.M."/>
            <person name="Banfield J.F."/>
        </authorList>
    </citation>
    <scope>NUCLEOTIDE SEQUENCE [LARGE SCALE GENOMIC DNA]</scope>
    <source>
        <strain evidence="4">CG10_big_fil_rev_8_21_14_0_10_46_23</strain>
    </source>
</reference>
<comment type="caution">
    <text evidence="4">The sequence shown here is derived from an EMBL/GenBank/DDBJ whole genome shotgun (WGS) entry which is preliminary data.</text>
</comment>
<dbReference type="InterPro" id="IPR050698">
    <property type="entry name" value="MBL"/>
</dbReference>
<dbReference type="SMART" id="SM01027">
    <property type="entry name" value="Beta-Casp"/>
    <property type="match status" value="1"/>
</dbReference>
<feature type="domain" description="Beta-Casp" evidence="3">
    <location>
        <begin position="239"/>
        <end position="364"/>
    </location>
</feature>
<dbReference type="Pfam" id="PF07521">
    <property type="entry name" value="RMMBL"/>
    <property type="match status" value="1"/>
</dbReference>